<evidence type="ECO:0000256" key="1">
    <source>
        <dbReference type="SAM" id="MobiDB-lite"/>
    </source>
</evidence>
<accession>A0A7J7GUZ0</accession>
<sequence>MSPNQYYAYNTVMYYTNITTTKATRPQHIHPTPSPCLTITERAMIILTNITQQSLLFPYTPNQVTKQYICYIKHMTTTPIPQPTKHKKIKKNPPTPQKPPTTITV</sequence>
<evidence type="ECO:0000313" key="3">
    <source>
        <dbReference type="Proteomes" id="UP000593564"/>
    </source>
</evidence>
<dbReference type="AlphaFoldDB" id="A0A7J7GUZ0"/>
<feature type="region of interest" description="Disordered" evidence="1">
    <location>
        <begin position="79"/>
        <end position="105"/>
    </location>
</feature>
<comment type="caution">
    <text evidence="2">The sequence shown here is derived from an EMBL/GenBank/DDBJ whole genome shotgun (WGS) entry which is preliminary data.</text>
</comment>
<proteinExistence type="predicted"/>
<keyword evidence="3" id="KW-1185">Reference proteome</keyword>
<reference evidence="3" key="1">
    <citation type="journal article" date="2020" name="Nat. Commun.">
        <title>Genome assembly of wild tea tree DASZ reveals pedigree and selection history of tea varieties.</title>
        <authorList>
            <person name="Zhang W."/>
            <person name="Zhang Y."/>
            <person name="Qiu H."/>
            <person name="Guo Y."/>
            <person name="Wan H."/>
            <person name="Zhang X."/>
            <person name="Scossa F."/>
            <person name="Alseekh S."/>
            <person name="Zhang Q."/>
            <person name="Wang P."/>
            <person name="Xu L."/>
            <person name="Schmidt M.H."/>
            <person name="Jia X."/>
            <person name="Li D."/>
            <person name="Zhu A."/>
            <person name="Guo F."/>
            <person name="Chen W."/>
            <person name="Ni D."/>
            <person name="Usadel B."/>
            <person name="Fernie A.R."/>
            <person name="Wen W."/>
        </authorList>
    </citation>
    <scope>NUCLEOTIDE SEQUENCE [LARGE SCALE GENOMIC DNA]</scope>
    <source>
        <strain evidence="3">cv. G240</strain>
    </source>
</reference>
<dbReference type="EMBL" id="JACBKZ010000008">
    <property type="protein sequence ID" value="KAF5944490.1"/>
    <property type="molecule type" value="Genomic_DNA"/>
</dbReference>
<protein>
    <submittedName>
        <fullName evidence="2">Uncharacterized protein</fullName>
    </submittedName>
</protein>
<organism evidence="2 3">
    <name type="scientific">Camellia sinensis</name>
    <name type="common">Tea plant</name>
    <name type="synonym">Thea sinensis</name>
    <dbReference type="NCBI Taxonomy" id="4442"/>
    <lineage>
        <taxon>Eukaryota</taxon>
        <taxon>Viridiplantae</taxon>
        <taxon>Streptophyta</taxon>
        <taxon>Embryophyta</taxon>
        <taxon>Tracheophyta</taxon>
        <taxon>Spermatophyta</taxon>
        <taxon>Magnoliopsida</taxon>
        <taxon>eudicotyledons</taxon>
        <taxon>Gunneridae</taxon>
        <taxon>Pentapetalae</taxon>
        <taxon>asterids</taxon>
        <taxon>Ericales</taxon>
        <taxon>Theaceae</taxon>
        <taxon>Camellia</taxon>
    </lineage>
</organism>
<reference evidence="2 3" key="2">
    <citation type="submission" date="2020-07" db="EMBL/GenBank/DDBJ databases">
        <title>Genome assembly of wild tea tree DASZ reveals pedigree and selection history of tea varieties.</title>
        <authorList>
            <person name="Zhang W."/>
        </authorList>
    </citation>
    <scope>NUCLEOTIDE SEQUENCE [LARGE SCALE GENOMIC DNA]</scope>
    <source>
        <strain evidence="3">cv. G240</strain>
        <tissue evidence="2">Leaf</tissue>
    </source>
</reference>
<dbReference type="Proteomes" id="UP000593564">
    <property type="component" value="Unassembled WGS sequence"/>
</dbReference>
<evidence type="ECO:0000313" key="2">
    <source>
        <dbReference type="EMBL" id="KAF5944490.1"/>
    </source>
</evidence>
<name>A0A7J7GUZ0_CAMSI</name>
<gene>
    <name evidence="2" type="ORF">HYC85_018567</name>
</gene>